<accession>A0ABS8C722</accession>
<feature type="domain" description="HTH cro/C1-type" evidence="2">
    <location>
        <begin position="9"/>
        <end position="63"/>
    </location>
</feature>
<reference evidence="3 4" key="1">
    <citation type="submission" date="2021-10" db="EMBL/GenBank/DDBJ databases">
        <title>Alishewanella koreense sp. nov. isolated from seawater of southwestern coast in South Korea and the proposal for the reclassification of Rheinheimera perlucida and Rheinheimera tuosuensis as Arsukibacterium perlucida and Arsukibacterium tuosuensis.</title>
        <authorList>
            <person name="Kim K.H."/>
            <person name="Ruan W."/>
            <person name="Kim K.R."/>
            <person name="Baek J.H."/>
            <person name="Jeon C.O."/>
        </authorList>
    </citation>
    <scope>NUCLEOTIDE SEQUENCE [LARGE SCALE GENOMIC DNA]</scope>
    <source>
        <strain evidence="3 4">16-MA</strain>
    </source>
</reference>
<dbReference type="RefSeq" id="WP_226752186.1">
    <property type="nucleotide sequence ID" value="NZ_JAEINI020000014.1"/>
</dbReference>
<evidence type="ECO:0000313" key="3">
    <source>
        <dbReference type="EMBL" id="MCB5228124.1"/>
    </source>
</evidence>
<keyword evidence="1" id="KW-0238">DNA-binding</keyword>
<organism evidence="3 4">
    <name type="scientific">Alishewanella maricola</name>
    <dbReference type="NCBI Taxonomy" id="2795740"/>
    <lineage>
        <taxon>Bacteria</taxon>
        <taxon>Pseudomonadati</taxon>
        <taxon>Pseudomonadota</taxon>
        <taxon>Gammaproteobacteria</taxon>
        <taxon>Alteromonadales</taxon>
        <taxon>Alteromonadaceae</taxon>
        <taxon>Alishewanella</taxon>
    </lineage>
</organism>
<comment type="caution">
    <text evidence="3">The sequence shown here is derived from an EMBL/GenBank/DDBJ whole genome shotgun (WGS) entry which is preliminary data.</text>
</comment>
<dbReference type="Pfam" id="PF01381">
    <property type="entry name" value="HTH_3"/>
    <property type="match status" value="1"/>
</dbReference>
<dbReference type="SUPFAM" id="SSF47413">
    <property type="entry name" value="lambda repressor-like DNA-binding domains"/>
    <property type="match status" value="1"/>
</dbReference>
<dbReference type="Gene3D" id="1.10.260.40">
    <property type="entry name" value="lambda repressor-like DNA-binding domains"/>
    <property type="match status" value="1"/>
</dbReference>
<evidence type="ECO:0000256" key="1">
    <source>
        <dbReference type="ARBA" id="ARBA00023125"/>
    </source>
</evidence>
<dbReference type="CDD" id="cd00093">
    <property type="entry name" value="HTH_XRE"/>
    <property type="match status" value="1"/>
</dbReference>
<dbReference type="InterPro" id="IPR001387">
    <property type="entry name" value="Cro/C1-type_HTH"/>
</dbReference>
<dbReference type="PANTHER" id="PTHR46558">
    <property type="entry name" value="TRACRIPTIONAL REGULATORY PROTEIN-RELATED-RELATED"/>
    <property type="match status" value="1"/>
</dbReference>
<protein>
    <submittedName>
        <fullName evidence="3">Helix-turn-helix transcriptional regulator</fullName>
    </submittedName>
</protein>
<sequence>MSRIVSNNIVVHRAEKGISQQKLAAAIGVSRKTISTIETGRFTPSVQIALCIAEYFNTPVESIFRLEEPSNKSI</sequence>
<name>A0ABS8C722_9ALTE</name>
<dbReference type="InterPro" id="IPR010982">
    <property type="entry name" value="Lambda_DNA-bd_dom_sf"/>
</dbReference>
<evidence type="ECO:0000259" key="2">
    <source>
        <dbReference type="PROSITE" id="PS50943"/>
    </source>
</evidence>
<gene>
    <name evidence="3" type="ORF">JAO78_015035</name>
</gene>
<dbReference type="PANTHER" id="PTHR46558:SF11">
    <property type="entry name" value="HTH-TYPE TRANSCRIPTIONAL REGULATOR XRE"/>
    <property type="match status" value="1"/>
</dbReference>
<dbReference type="SMART" id="SM00530">
    <property type="entry name" value="HTH_XRE"/>
    <property type="match status" value="1"/>
</dbReference>
<proteinExistence type="predicted"/>
<dbReference type="EMBL" id="JAEINI020000014">
    <property type="protein sequence ID" value="MCB5228124.1"/>
    <property type="molecule type" value="Genomic_DNA"/>
</dbReference>
<keyword evidence="4" id="KW-1185">Reference proteome</keyword>
<evidence type="ECO:0000313" key="4">
    <source>
        <dbReference type="Proteomes" id="UP000633814"/>
    </source>
</evidence>
<dbReference type="PROSITE" id="PS50943">
    <property type="entry name" value="HTH_CROC1"/>
    <property type="match status" value="1"/>
</dbReference>
<dbReference type="Proteomes" id="UP000633814">
    <property type="component" value="Unassembled WGS sequence"/>
</dbReference>